<dbReference type="InterPro" id="IPR002295">
    <property type="entry name" value="N4/N6-MTase_EcoPI_Mod-like"/>
</dbReference>
<sequence length="756" mass="87142">MNLTDTEKQHLIALIQNGENLPKEYIYKLFADEEDVFLFWNGRREDITNVALPFHSIEHIDEPRKEKTEVGQAFSLFETDFRGRQLKGWTNKLIWGDNKLILSSLANGPMRREIEDAGGLKLIYIDPPFAVGADFSFNIEIGGETAEKRQSVIEEIAYRDTWGKGISSYLTMLYERLKLMHSLLAKEGSLFVHIDSKLSSYLRVILDDIFGREKFRNEVVWQRTDPHNDAKSRFGNIHDVVMWYGKDEKVTYNYDEVRTGLTLSAEDEYSLLELPDGKVTNYSGNEEIEGRRFKVDDATWKGSSNKFTWRGAKPSRSREWKYSSVEEMDAALERGEFYLRNPNKGAARCAKSYLDLNKGVLLQSIWTDAGRMKGGSGYATQKPEALLERIIKASSNEGDLVADFFGGSGTTAAVAEKLNRKWITCDLGRFAVHTTRKRLIGVQRERQAAGQDFRAFEVLNLGKYERQFFINDLAANDSATRREEAYKTLVLEAYRAQPVENHRTLHGIKVGRFVHVGPLDVPVTQARLQEIFEECRQNLYTQVDVLGFEFEMGLVPFAVQEFREQGVEIRVRYIPKEVFDRRAIDKGQVRFFDVAFLDAHVRASGRKVTVELTDFVTNYTQDDIEDVQQSMKAGAKVVIDGGQIIKVEKDKNGIITQTELTKNWYDWVDYWAIDFNYEDKQEIIKFTNADGDVEERWTGNYLFENEWQSFRTKRNPTLEFKSVEHEYAKPGRYKIMVKVVDILGVDTSRLIDVDIR</sequence>
<dbReference type="GO" id="GO:0032259">
    <property type="term" value="P:methylation"/>
    <property type="evidence" value="ECO:0007669"/>
    <property type="project" value="UniProtKB-KW"/>
</dbReference>
<accession>A0A939G7K0</accession>
<dbReference type="InterPro" id="IPR002941">
    <property type="entry name" value="DNA_methylase_N4/N6"/>
</dbReference>
<organism evidence="7 8">
    <name type="scientific">Fibrella aquatilis</name>
    <dbReference type="NCBI Taxonomy" id="2817059"/>
    <lineage>
        <taxon>Bacteria</taxon>
        <taxon>Pseudomonadati</taxon>
        <taxon>Bacteroidota</taxon>
        <taxon>Cytophagia</taxon>
        <taxon>Cytophagales</taxon>
        <taxon>Spirosomataceae</taxon>
        <taxon>Fibrella</taxon>
    </lineage>
</organism>
<evidence type="ECO:0000256" key="1">
    <source>
        <dbReference type="ARBA" id="ARBA00011900"/>
    </source>
</evidence>
<dbReference type="GO" id="GO:0008170">
    <property type="term" value="F:N-methyltransferase activity"/>
    <property type="evidence" value="ECO:0007669"/>
    <property type="project" value="InterPro"/>
</dbReference>
<dbReference type="InterPro" id="IPR029063">
    <property type="entry name" value="SAM-dependent_MTases_sf"/>
</dbReference>
<comment type="catalytic activity">
    <reaction evidence="5">
        <text>a 2'-deoxyadenosine in DNA + S-adenosyl-L-methionine = an N(6)-methyl-2'-deoxyadenosine in DNA + S-adenosyl-L-homocysteine + H(+)</text>
        <dbReference type="Rhea" id="RHEA:15197"/>
        <dbReference type="Rhea" id="RHEA-COMP:12418"/>
        <dbReference type="Rhea" id="RHEA-COMP:12419"/>
        <dbReference type="ChEBI" id="CHEBI:15378"/>
        <dbReference type="ChEBI" id="CHEBI:57856"/>
        <dbReference type="ChEBI" id="CHEBI:59789"/>
        <dbReference type="ChEBI" id="CHEBI:90615"/>
        <dbReference type="ChEBI" id="CHEBI:90616"/>
        <dbReference type="EC" id="2.1.1.72"/>
    </reaction>
</comment>
<evidence type="ECO:0000256" key="2">
    <source>
        <dbReference type="ARBA" id="ARBA00022603"/>
    </source>
</evidence>
<dbReference type="PRINTS" id="PR00506">
    <property type="entry name" value="D21N6MTFRASE"/>
</dbReference>
<gene>
    <name evidence="7" type="ORF">J2I48_13895</name>
</gene>
<dbReference type="RefSeq" id="WP_207336069.1">
    <property type="nucleotide sequence ID" value="NZ_JAFMYU010000010.1"/>
</dbReference>
<feature type="domain" description="DNA methylase N-4/N-6" evidence="6">
    <location>
        <begin position="121"/>
        <end position="434"/>
    </location>
</feature>
<dbReference type="AlphaFoldDB" id="A0A939G7K0"/>
<dbReference type="EMBL" id="JAFMYU010000010">
    <property type="protein sequence ID" value="MBO0932099.1"/>
    <property type="molecule type" value="Genomic_DNA"/>
</dbReference>
<protein>
    <recommendedName>
        <fullName evidence="1">site-specific DNA-methyltransferase (adenine-specific)</fullName>
        <ecNumber evidence="1">2.1.1.72</ecNumber>
    </recommendedName>
</protein>
<evidence type="ECO:0000256" key="3">
    <source>
        <dbReference type="ARBA" id="ARBA00022679"/>
    </source>
</evidence>
<evidence type="ECO:0000313" key="8">
    <source>
        <dbReference type="Proteomes" id="UP000664795"/>
    </source>
</evidence>
<dbReference type="EC" id="2.1.1.72" evidence="1"/>
<dbReference type="SUPFAM" id="SSF53335">
    <property type="entry name" value="S-adenosyl-L-methionine-dependent methyltransferases"/>
    <property type="match status" value="1"/>
</dbReference>
<keyword evidence="2" id="KW-0489">Methyltransferase</keyword>
<keyword evidence="4" id="KW-0949">S-adenosyl-L-methionine</keyword>
<reference evidence="7 8" key="1">
    <citation type="submission" date="2021-03" db="EMBL/GenBank/DDBJ databases">
        <title>Fibrella sp. HMF5036 genome sequencing and assembly.</title>
        <authorList>
            <person name="Kang H."/>
            <person name="Kim H."/>
            <person name="Bae S."/>
            <person name="Joh K."/>
        </authorList>
    </citation>
    <scope>NUCLEOTIDE SEQUENCE [LARGE SCALE GENOMIC DNA]</scope>
    <source>
        <strain evidence="7 8">HMF5036</strain>
    </source>
</reference>
<dbReference type="PANTHER" id="PTHR13370:SF24">
    <property type="entry name" value="TYPE III RESTRICTION-MODIFICATION ENZYME STYLTI MOD SUBUNIT"/>
    <property type="match status" value="1"/>
</dbReference>
<proteinExistence type="predicted"/>
<dbReference type="GO" id="GO:0005737">
    <property type="term" value="C:cytoplasm"/>
    <property type="evidence" value="ECO:0007669"/>
    <property type="project" value="TreeGrafter"/>
</dbReference>
<evidence type="ECO:0000313" key="7">
    <source>
        <dbReference type="EMBL" id="MBO0932099.1"/>
    </source>
</evidence>
<dbReference type="Pfam" id="PF01555">
    <property type="entry name" value="N6_N4_Mtase"/>
    <property type="match status" value="1"/>
</dbReference>
<name>A0A939G7K0_9BACT</name>
<dbReference type="GO" id="GO:0003677">
    <property type="term" value="F:DNA binding"/>
    <property type="evidence" value="ECO:0007669"/>
    <property type="project" value="InterPro"/>
</dbReference>
<evidence type="ECO:0000256" key="4">
    <source>
        <dbReference type="ARBA" id="ARBA00022691"/>
    </source>
</evidence>
<dbReference type="Gene3D" id="3.40.50.150">
    <property type="entry name" value="Vaccinia Virus protein VP39"/>
    <property type="match status" value="1"/>
</dbReference>
<dbReference type="Proteomes" id="UP000664795">
    <property type="component" value="Unassembled WGS sequence"/>
</dbReference>
<keyword evidence="3" id="KW-0808">Transferase</keyword>
<dbReference type="GO" id="GO:0009007">
    <property type="term" value="F:site-specific DNA-methyltransferase (adenine-specific) activity"/>
    <property type="evidence" value="ECO:0007669"/>
    <property type="project" value="UniProtKB-EC"/>
</dbReference>
<keyword evidence="8" id="KW-1185">Reference proteome</keyword>
<dbReference type="PANTHER" id="PTHR13370">
    <property type="entry name" value="RNA METHYLASE-RELATED"/>
    <property type="match status" value="1"/>
</dbReference>
<evidence type="ECO:0000256" key="5">
    <source>
        <dbReference type="ARBA" id="ARBA00047942"/>
    </source>
</evidence>
<evidence type="ECO:0000259" key="6">
    <source>
        <dbReference type="Pfam" id="PF01555"/>
    </source>
</evidence>
<comment type="caution">
    <text evidence="7">The sequence shown here is derived from an EMBL/GenBank/DDBJ whole genome shotgun (WGS) entry which is preliminary data.</text>
</comment>